<dbReference type="EMBL" id="OBDZ01000005">
    <property type="protein sequence ID" value="SNY19163.1"/>
    <property type="molecule type" value="Genomic_DNA"/>
</dbReference>
<dbReference type="Proteomes" id="UP000219573">
    <property type="component" value="Unassembled WGS sequence"/>
</dbReference>
<reference evidence="2" key="1">
    <citation type="submission" date="2017-09" db="EMBL/GenBank/DDBJ databases">
        <authorList>
            <person name="Varghese N."/>
            <person name="Submissions S."/>
        </authorList>
    </citation>
    <scope>NUCLEOTIDE SEQUENCE [LARGE SCALE GENOMIC DNA]</scope>
    <source>
        <strain evidence="2">MSL47</strain>
    </source>
</reference>
<evidence type="ECO:0000313" key="2">
    <source>
        <dbReference type="Proteomes" id="UP000219573"/>
    </source>
</evidence>
<dbReference type="AlphaFoldDB" id="A0A285G728"/>
<keyword evidence="2" id="KW-1185">Reference proteome</keyword>
<sequence>MQLTENIFYTYCRFEMELWGFVFRSKYGTYHIALNDRLVPEIQRKVLNHEMNHIENDLPNEPYIIGIDCQHLDFEKKADEDSSALMTAMR</sequence>
<organism evidence="1 2">
    <name type="scientific">Orenia metallireducens</name>
    <dbReference type="NCBI Taxonomy" id="1413210"/>
    <lineage>
        <taxon>Bacteria</taxon>
        <taxon>Bacillati</taxon>
        <taxon>Bacillota</taxon>
        <taxon>Clostridia</taxon>
        <taxon>Halanaerobiales</taxon>
        <taxon>Halobacteroidaceae</taxon>
        <taxon>Orenia</taxon>
    </lineage>
</organism>
<protein>
    <recommendedName>
        <fullName evidence="3">IrrE N-terminal-like domain-containing protein</fullName>
    </recommendedName>
</protein>
<dbReference type="RefSeq" id="WP_097016911.1">
    <property type="nucleotide sequence ID" value="NZ_OBDZ01000005.1"/>
</dbReference>
<evidence type="ECO:0000313" key="1">
    <source>
        <dbReference type="EMBL" id="SNY19163.1"/>
    </source>
</evidence>
<gene>
    <name evidence="1" type="ORF">SAMN06265827_10574</name>
</gene>
<accession>A0A285G728</accession>
<evidence type="ECO:0008006" key="3">
    <source>
        <dbReference type="Google" id="ProtNLM"/>
    </source>
</evidence>
<proteinExistence type="predicted"/>
<name>A0A285G728_9FIRM</name>